<evidence type="ECO:0000313" key="8">
    <source>
        <dbReference type="EMBL" id="HFK23080.1"/>
    </source>
</evidence>
<dbReference type="Pfam" id="PF25601">
    <property type="entry name" value="AAA_lid_14"/>
    <property type="match status" value="1"/>
</dbReference>
<dbReference type="Pfam" id="PF00072">
    <property type="entry name" value="Response_reg"/>
    <property type="match status" value="1"/>
</dbReference>
<reference evidence="8" key="1">
    <citation type="journal article" date="2020" name="mSystems">
        <title>Genome- and Community-Level Interaction Insights into Carbon Utilization and Element Cycling Functions of Hydrothermarchaeota in Hydrothermal Sediment.</title>
        <authorList>
            <person name="Zhou Z."/>
            <person name="Liu Y."/>
            <person name="Xu W."/>
            <person name="Pan J."/>
            <person name="Luo Z.H."/>
            <person name="Li M."/>
        </authorList>
    </citation>
    <scope>NUCLEOTIDE SEQUENCE [LARGE SCALE GENOMIC DNA]</scope>
    <source>
        <strain evidence="8">SpSt-464</strain>
    </source>
</reference>
<keyword evidence="2" id="KW-0067">ATP-binding</keyword>
<dbReference type="SMART" id="SM00448">
    <property type="entry name" value="REC"/>
    <property type="match status" value="1"/>
</dbReference>
<accession>A0A7C3N603</accession>
<dbReference type="SUPFAM" id="SSF52540">
    <property type="entry name" value="P-loop containing nucleoside triphosphate hydrolases"/>
    <property type="match status" value="1"/>
</dbReference>
<dbReference type="PANTHER" id="PTHR32071:SF57">
    <property type="entry name" value="C4-DICARBOXYLATE TRANSPORT TRANSCRIPTIONAL REGULATORY PROTEIN DCTD"/>
    <property type="match status" value="1"/>
</dbReference>
<dbReference type="CDD" id="cd00156">
    <property type="entry name" value="REC"/>
    <property type="match status" value="1"/>
</dbReference>
<keyword evidence="3" id="KW-0805">Transcription regulation</keyword>
<gene>
    <name evidence="8" type="ORF">ENS15_00285</name>
</gene>
<name>A0A7C3N603_UNCW3</name>
<keyword evidence="1" id="KW-0547">Nucleotide-binding</keyword>
<dbReference type="Gene3D" id="3.40.50.300">
    <property type="entry name" value="P-loop containing nucleotide triphosphate hydrolases"/>
    <property type="match status" value="1"/>
</dbReference>
<keyword evidence="4" id="KW-0804">Transcription</keyword>
<feature type="domain" description="Response regulatory" evidence="7">
    <location>
        <begin position="4"/>
        <end position="117"/>
    </location>
</feature>
<dbReference type="Gene3D" id="3.40.50.2300">
    <property type="match status" value="1"/>
</dbReference>
<dbReference type="PANTHER" id="PTHR32071">
    <property type="entry name" value="TRANSCRIPTIONAL REGULATORY PROTEIN"/>
    <property type="match status" value="1"/>
</dbReference>
<evidence type="ECO:0000256" key="3">
    <source>
        <dbReference type="ARBA" id="ARBA00023015"/>
    </source>
</evidence>
<dbReference type="InterPro" id="IPR002078">
    <property type="entry name" value="Sigma_54_int"/>
</dbReference>
<evidence type="ECO:0000256" key="4">
    <source>
        <dbReference type="ARBA" id="ARBA00023163"/>
    </source>
</evidence>
<evidence type="ECO:0000256" key="5">
    <source>
        <dbReference type="PROSITE-ProRule" id="PRU00169"/>
    </source>
</evidence>
<dbReference type="Pfam" id="PF00158">
    <property type="entry name" value="Sigma54_activat"/>
    <property type="match status" value="1"/>
</dbReference>
<keyword evidence="5" id="KW-0597">Phosphoprotein</keyword>
<dbReference type="Pfam" id="PF02954">
    <property type="entry name" value="HTH_8"/>
    <property type="match status" value="1"/>
</dbReference>
<dbReference type="InterPro" id="IPR001789">
    <property type="entry name" value="Sig_transdc_resp-reg_receiver"/>
</dbReference>
<dbReference type="AlphaFoldDB" id="A0A7C3N603"/>
<dbReference type="GO" id="GO:0043565">
    <property type="term" value="F:sequence-specific DNA binding"/>
    <property type="evidence" value="ECO:0007669"/>
    <property type="project" value="InterPro"/>
</dbReference>
<dbReference type="PROSITE" id="PS50110">
    <property type="entry name" value="RESPONSE_REGULATORY"/>
    <property type="match status" value="1"/>
</dbReference>
<dbReference type="SUPFAM" id="SSF46689">
    <property type="entry name" value="Homeodomain-like"/>
    <property type="match status" value="1"/>
</dbReference>
<dbReference type="Gene3D" id="1.10.8.60">
    <property type="match status" value="1"/>
</dbReference>
<evidence type="ECO:0000256" key="1">
    <source>
        <dbReference type="ARBA" id="ARBA00022741"/>
    </source>
</evidence>
<organism evidence="8">
    <name type="scientific">candidate division WOR-3 bacterium</name>
    <dbReference type="NCBI Taxonomy" id="2052148"/>
    <lineage>
        <taxon>Bacteria</taxon>
        <taxon>Bacteria division WOR-3</taxon>
    </lineage>
</organism>
<evidence type="ECO:0000259" key="7">
    <source>
        <dbReference type="PROSITE" id="PS50110"/>
    </source>
</evidence>
<protein>
    <submittedName>
        <fullName evidence="8">Sigma-54-dependent Fis family transcriptional regulator</fullName>
    </submittedName>
</protein>
<sequence length="425" mass="49218">MKKRVLIVEDNQSFRIFIKESLKDDFEIDEVKSVSEFDDIFFRYKYSLIILDLKLPDGSGVEVLKKIRSLDSEVKVVILTAYGDIPLAIECIKKGADDFWQKPIDYDILKKKVKNILRDTSFKDIEQEYVGVSKNSIEVREDIKKCSSTDVNVIITGPVGSGKTLVSELIHRNSNRNEKNFVEIDFASLNKNLIESDLFGVSKGAFTGALVSRDGFLKRSDGGTVVLKNLNEVDLSVQGKILKFLDTKSFYPVGSNREERVDSRIISVFSEEPENLVEKGFLRRDLLFRLNVYRIKILPLRERREDIPILANFLVGRLEKKLSLQKRKDFNSFVEKILGLEFLGNVKELENFLESYLLEKDFNIEIYNRKGGLKDLIKEKTEEVEKDEILKTLRMVNWNRMKAAKILKISYRSLLEKIKEYKIEK</sequence>
<dbReference type="CDD" id="cd00009">
    <property type="entry name" value="AAA"/>
    <property type="match status" value="1"/>
</dbReference>
<dbReference type="PRINTS" id="PR01590">
    <property type="entry name" value="HTHFIS"/>
</dbReference>
<dbReference type="Gene3D" id="1.10.10.60">
    <property type="entry name" value="Homeodomain-like"/>
    <property type="match status" value="1"/>
</dbReference>
<dbReference type="EMBL" id="DSTT01000001">
    <property type="protein sequence ID" value="HFK23080.1"/>
    <property type="molecule type" value="Genomic_DNA"/>
</dbReference>
<feature type="domain" description="Sigma-54 factor interaction" evidence="6">
    <location>
        <begin position="129"/>
        <end position="358"/>
    </location>
</feature>
<dbReference type="InterPro" id="IPR058031">
    <property type="entry name" value="AAA_lid_NorR"/>
</dbReference>
<dbReference type="InterPro" id="IPR027417">
    <property type="entry name" value="P-loop_NTPase"/>
</dbReference>
<dbReference type="GO" id="GO:0005524">
    <property type="term" value="F:ATP binding"/>
    <property type="evidence" value="ECO:0007669"/>
    <property type="project" value="UniProtKB-KW"/>
</dbReference>
<dbReference type="InterPro" id="IPR009057">
    <property type="entry name" value="Homeodomain-like_sf"/>
</dbReference>
<proteinExistence type="predicted"/>
<dbReference type="InterPro" id="IPR002197">
    <property type="entry name" value="HTH_Fis"/>
</dbReference>
<dbReference type="PROSITE" id="PS50045">
    <property type="entry name" value="SIGMA54_INTERACT_4"/>
    <property type="match status" value="1"/>
</dbReference>
<feature type="modified residue" description="4-aspartylphosphate" evidence="5">
    <location>
        <position position="52"/>
    </location>
</feature>
<dbReference type="InterPro" id="IPR011006">
    <property type="entry name" value="CheY-like_superfamily"/>
</dbReference>
<evidence type="ECO:0000256" key="2">
    <source>
        <dbReference type="ARBA" id="ARBA00022840"/>
    </source>
</evidence>
<dbReference type="GO" id="GO:0006355">
    <property type="term" value="P:regulation of DNA-templated transcription"/>
    <property type="evidence" value="ECO:0007669"/>
    <property type="project" value="InterPro"/>
</dbReference>
<evidence type="ECO:0000259" key="6">
    <source>
        <dbReference type="PROSITE" id="PS50045"/>
    </source>
</evidence>
<dbReference type="SUPFAM" id="SSF52172">
    <property type="entry name" value="CheY-like"/>
    <property type="match status" value="1"/>
</dbReference>
<comment type="caution">
    <text evidence="8">The sequence shown here is derived from an EMBL/GenBank/DDBJ whole genome shotgun (WGS) entry which is preliminary data.</text>
</comment>
<dbReference type="GO" id="GO:0000160">
    <property type="term" value="P:phosphorelay signal transduction system"/>
    <property type="evidence" value="ECO:0007669"/>
    <property type="project" value="InterPro"/>
</dbReference>